<protein>
    <submittedName>
        <fullName evidence="1">Uncharacterized protein</fullName>
    </submittedName>
</protein>
<organism evidence="1">
    <name type="scientific">Arundo donax</name>
    <name type="common">Giant reed</name>
    <name type="synonym">Donax arundinaceus</name>
    <dbReference type="NCBI Taxonomy" id="35708"/>
    <lineage>
        <taxon>Eukaryota</taxon>
        <taxon>Viridiplantae</taxon>
        <taxon>Streptophyta</taxon>
        <taxon>Embryophyta</taxon>
        <taxon>Tracheophyta</taxon>
        <taxon>Spermatophyta</taxon>
        <taxon>Magnoliopsida</taxon>
        <taxon>Liliopsida</taxon>
        <taxon>Poales</taxon>
        <taxon>Poaceae</taxon>
        <taxon>PACMAD clade</taxon>
        <taxon>Arundinoideae</taxon>
        <taxon>Arundineae</taxon>
        <taxon>Arundo</taxon>
    </lineage>
</organism>
<dbReference type="EMBL" id="GBRH01159537">
    <property type="protein sequence ID" value="JAE38359.1"/>
    <property type="molecule type" value="Transcribed_RNA"/>
</dbReference>
<reference evidence="1" key="1">
    <citation type="submission" date="2014-09" db="EMBL/GenBank/DDBJ databases">
        <authorList>
            <person name="Magalhaes I.L.F."/>
            <person name="Oliveira U."/>
            <person name="Santos F.R."/>
            <person name="Vidigal T.H.D.A."/>
            <person name="Brescovit A.D."/>
            <person name="Santos A.J."/>
        </authorList>
    </citation>
    <scope>NUCLEOTIDE SEQUENCE</scope>
    <source>
        <tissue evidence="1">Shoot tissue taken approximately 20 cm above the soil surface</tissue>
    </source>
</reference>
<evidence type="ECO:0000313" key="1">
    <source>
        <dbReference type="EMBL" id="JAE38359.1"/>
    </source>
</evidence>
<name>A0A0A9HR86_ARUDO</name>
<proteinExistence type="predicted"/>
<accession>A0A0A9HR86</accession>
<dbReference type="AlphaFoldDB" id="A0A0A9HR86"/>
<reference evidence="1" key="2">
    <citation type="journal article" date="2015" name="Data Brief">
        <title>Shoot transcriptome of the giant reed, Arundo donax.</title>
        <authorList>
            <person name="Barrero R.A."/>
            <person name="Guerrero F.D."/>
            <person name="Moolhuijzen P."/>
            <person name="Goolsby J.A."/>
            <person name="Tidwell J."/>
            <person name="Bellgard S.E."/>
            <person name="Bellgard M.I."/>
        </authorList>
    </citation>
    <scope>NUCLEOTIDE SEQUENCE</scope>
    <source>
        <tissue evidence="1">Shoot tissue taken approximately 20 cm above the soil surface</tissue>
    </source>
</reference>
<sequence>MLGAWSISNEGAIHGSTAGGLVFVLRRHPIAHRCSNRIIVGVLPDLFRCHMLSITSTDFSSKSSATSSAPVDCNIWWFWENIQTLWASHKAKTFRVCTSHQARMIQGITHRKKVSGCRYQLPPTEMLANDAF</sequence>